<evidence type="ECO:0000256" key="3">
    <source>
        <dbReference type="ARBA" id="ARBA00022807"/>
    </source>
</evidence>
<dbReference type="PANTHER" id="PTHR10363:SF2">
    <property type="entry name" value="BLEOMYCIN HYDROLASE"/>
    <property type="match status" value="1"/>
</dbReference>
<dbReference type="Gene3D" id="3.90.70.10">
    <property type="entry name" value="Cysteine proteinases"/>
    <property type="match status" value="1"/>
</dbReference>
<dbReference type="EMBL" id="AYUF01000481">
    <property type="protein sequence ID" value="ETK01446.1"/>
    <property type="molecule type" value="Genomic_DNA"/>
</dbReference>
<dbReference type="PROSITE" id="PS00139">
    <property type="entry name" value="THIOL_PROTEASE_CYS"/>
    <property type="match status" value="1"/>
</dbReference>
<dbReference type="GO" id="GO:0006508">
    <property type="term" value="P:proteolysis"/>
    <property type="evidence" value="ECO:0007669"/>
    <property type="project" value="UniProtKB-KW"/>
</dbReference>
<feature type="active site" evidence="5">
    <location>
        <position position="333"/>
    </location>
</feature>
<evidence type="ECO:0000256" key="5">
    <source>
        <dbReference type="PIRSR" id="PIRSR005700-1"/>
    </source>
</evidence>
<dbReference type="InterPro" id="IPR000169">
    <property type="entry name" value="Pept_cys_AS"/>
</dbReference>
<name>W2C4R4_9BACT</name>
<keyword evidence="4 7" id="KW-0031">Aminopeptidase</keyword>
<evidence type="ECO:0000313" key="8">
    <source>
        <dbReference type="Proteomes" id="UP000018837"/>
    </source>
</evidence>
<evidence type="ECO:0000256" key="1">
    <source>
        <dbReference type="ARBA" id="ARBA00022670"/>
    </source>
</evidence>
<organism evidence="7 8">
    <name type="scientific">Tannerella sp. oral taxon BU063 isolate Cell 2</name>
    <dbReference type="NCBI Taxonomy" id="1411148"/>
    <lineage>
        <taxon>Bacteria</taxon>
        <taxon>Pseudomonadati</taxon>
        <taxon>Bacteroidota</taxon>
        <taxon>Bacteroidia</taxon>
        <taxon>Bacteroidales</taxon>
        <taxon>Tannerellaceae</taxon>
        <taxon>Tannerella</taxon>
    </lineage>
</organism>
<feature type="active site" evidence="5">
    <location>
        <position position="51"/>
    </location>
</feature>
<dbReference type="InterPro" id="IPR004134">
    <property type="entry name" value="Peptidase_C1B"/>
</dbReference>
<dbReference type="GO" id="GO:0005737">
    <property type="term" value="C:cytoplasm"/>
    <property type="evidence" value="ECO:0007669"/>
    <property type="project" value="TreeGrafter"/>
</dbReference>
<reference evidence="7 8" key="1">
    <citation type="submission" date="2013-11" db="EMBL/GenBank/DDBJ databases">
        <title>Single cell genomics of uncultured Tannerella BU063 (oral taxon 286).</title>
        <authorList>
            <person name="Beall C.J."/>
            <person name="Campbell A.G."/>
            <person name="Griffen A.L."/>
            <person name="Podar M."/>
            <person name="Leys E.J."/>
        </authorList>
    </citation>
    <scope>NUCLEOTIDE SEQUENCE [LARGE SCALE GENOMIC DNA]</scope>
    <source>
        <strain evidence="7">Cell 2</strain>
    </source>
</reference>
<dbReference type="Proteomes" id="UP000018837">
    <property type="component" value="Unassembled WGS sequence"/>
</dbReference>
<evidence type="ECO:0000256" key="2">
    <source>
        <dbReference type="ARBA" id="ARBA00022801"/>
    </source>
</evidence>
<dbReference type="GO" id="GO:0043418">
    <property type="term" value="P:homocysteine catabolic process"/>
    <property type="evidence" value="ECO:0007669"/>
    <property type="project" value="TreeGrafter"/>
</dbReference>
<dbReference type="AlphaFoldDB" id="W2C4R4"/>
<dbReference type="PATRIC" id="fig|1411148.3.peg.1505"/>
<dbReference type="Pfam" id="PF03051">
    <property type="entry name" value="Peptidase_C1_2"/>
    <property type="match status" value="1"/>
</dbReference>
<dbReference type="InterPro" id="IPR038765">
    <property type="entry name" value="Papain-like_cys_pep_sf"/>
</dbReference>
<accession>W2C4R4</accession>
<keyword evidence="1 4" id="KW-0645">Protease</keyword>
<keyword evidence="3 4" id="KW-0788">Thiol protease</keyword>
<keyword evidence="2 4" id="KW-0378">Hydrolase</keyword>
<comment type="similarity">
    <text evidence="4">Belongs to the peptidase C1 family.</text>
</comment>
<evidence type="ECO:0000259" key="6">
    <source>
        <dbReference type="Pfam" id="PF00112"/>
    </source>
</evidence>
<dbReference type="PIRSF" id="PIRSF005700">
    <property type="entry name" value="PepC"/>
    <property type="match status" value="1"/>
</dbReference>
<proteinExistence type="inferred from homology"/>
<dbReference type="GO" id="GO:0009636">
    <property type="term" value="P:response to toxic substance"/>
    <property type="evidence" value="ECO:0007669"/>
    <property type="project" value="TreeGrafter"/>
</dbReference>
<dbReference type="InterPro" id="IPR000668">
    <property type="entry name" value="Peptidase_C1A_C"/>
</dbReference>
<evidence type="ECO:0000313" key="7">
    <source>
        <dbReference type="EMBL" id="ETK01446.1"/>
    </source>
</evidence>
<feature type="domain" description="Peptidase C1A papain C-terminal" evidence="6">
    <location>
        <begin position="35"/>
        <end position="82"/>
    </location>
</feature>
<evidence type="ECO:0000256" key="4">
    <source>
        <dbReference type="PIRNR" id="PIRNR005700"/>
    </source>
</evidence>
<gene>
    <name evidence="7" type="ORF">N425_09480</name>
</gene>
<dbReference type="PANTHER" id="PTHR10363">
    <property type="entry name" value="BLEOMYCIN HYDROLASE"/>
    <property type="match status" value="1"/>
</dbReference>
<dbReference type="GO" id="GO:0070005">
    <property type="term" value="F:cysteine-type aminopeptidase activity"/>
    <property type="evidence" value="ECO:0007669"/>
    <property type="project" value="InterPro"/>
</dbReference>
<comment type="caution">
    <text evidence="7">The sequence shown here is derived from an EMBL/GenBank/DDBJ whole genome shotgun (WGS) entry which is preliminary data.</text>
</comment>
<dbReference type="SUPFAM" id="SSF54001">
    <property type="entry name" value="Cysteine proteinases"/>
    <property type="match status" value="1"/>
</dbReference>
<sequence>MAGVGVMMTALTATYAQDAKKDEAKTEGLQFTTVKELKITPIKNQNRTGTCWSFSGVGFIESELLRTGKGEVDLSEMFIVNHSYKDKADKYVRLHGMLNFAQGGSFYDVLYAFKHYGAMPNELYTGLEYGEDSHVHNELAEIATAYVKAVVGNKNGKLSPVWRQGFDALIDAYLGKIPEKFTYKGKQYTPKSYGESLGLNFDDYVSLTSFTHHPFYTQFPLEIEDNWRWSESYNVPINELMEVIDNAINSGYTLAWGTDVSEKGFTRDGIGVAADVKALETSGSDQARWVGLSRSAKDEELRKMIEAPGCKEIKVTQELRQQAYDNFQTTDDHGMLIYGIAKDQTGRKYYMVKNSWGTDTKYKGIWYVTEAFVAYKTINIAVHKDALPKALRTKLGIK</sequence>
<dbReference type="Pfam" id="PF00112">
    <property type="entry name" value="Peptidase_C1"/>
    <property type="match status" value="1"/>
</dbReference>
<protein>
    <recommendedName>
        <fullName evidence="4">Aminopeptidase</fullName>
    </recommendedName>
</protein>
<feature type="active site" evidence="5">
    <location>
        <position position="354"/>
    </location>
</feature>